<dbReference type="RefSeq" id="XP_014656065.1">
    <property type="nucleotide sequence ID" value="XM_014800579.1"/>
</dbReference>
<evidence type="ECO:0000256" key="1">
    <source>
        <dbReference type="SAM" id="SignalP"/>
    </source>
</evidence>
<dbReference type="GeneID" id="26304854"/>
<dbReference type="HOGENOM" id="CLU_652106_0_0_1"/>
<keyword evidence="3" id="KW-1185">Reference proteome</keyword>
<proteinExistence type="predicted"/>
<dbReference type="EMBL" id="DF830077">
    <property type="protein sequence ID" value="GAK65903.1"/>
    <property type="molecule type" value="Genomic_DNA"/>
</dbReference>
<evidence type="ECO:0000313" key="2">
    <source>
        <dbReference type="EMBL" id="GAK65903.1"/>
    </source>
</evidence>
<organism evidence="2 3">
    <name type="scientific">Pseudozyma antarctica</name>
    <name type="common">Yeast</name>
    <name type="synonym">Candida antarctica</name>
    <dbReference type="NCBI Taxonomy" id="84753"/>
    <lineage>
        <taxon>Eukaryota</taxon>
        <taxon>Fungi</taxon>
        <taxon>Dikarya</taxon>
        <taxon>Basidiomycota</taxon>
        <taxon>Ustilaginomycotina</taxon>
        <taxon>Ustilaginomycetes</taxon>
        <taxon>Ustilaginales</taxon>
        <taxon>Ustilaginaceae</taxon>
        <taxon>Moesziomyces</taxon>
    </lineage>
</organism>
<evidence type="ECO:0000313" key="3">
    <source>
        <dbReference type="Proteomes" id="UP000053758"/>
    </source>
</evidence>
<protein>
    <submittedName>
        <fullName evidence="2">Uncharacterized protein</fullName>
    </submittedName>
</protein>
<accession>A0A081CGV7</accession>
<feature type="signal peptide" evidence="1">
    <location>
        <begin position="1"/>
        <end position="18"/>
    </location>
</feature>
<keyword evidence="1" id="KW-0732">Signal</keyword>
<feature type="chain" id="PRO_5001755799" evidence="1">
    <location>
        <begin position="19"/>
        <end position="421"/>
    </location>
</feature>
<dbReference type="Proteomes" id="UP000053758">
    <property type="component" value="Unassembled WGS sequence"/>
</dbReference>
<name>A0A081CGV7_PSEA2</name>
<dbReference type="AlphaFoldDB" id="A0A081CGV7"/>
<gene>
    <name evidence="2" type="ORF">PAN0_010c4125</name>
</gene>
<reference evidence="3" key="1">
    <citation type="journal article" date="2014" name="Genome Announc.">
        <title>Draft Genome Sequence of the Yeast Pseudozyma antarctica Type Strain JCM10317, a Producer of the Glycolipid Biosurfactants, Mannosylerythritol Lipids.</title>
        <authorList>
            <person name="Saika A."/>
            <person name="Koike H."/>
            <person name="Hori T."/>
            <person name="Fukuoka T."/>
            <person name="Sato S."/>
            <person name="Habe H."/>
            <person name="Kitamoto D."/>
            <person name="Morita T."/>
        </authorList>
    </citation>
    <scope>NUCLEOTIDE SEQUENCE [LARGE SCALE GENOMIC DNA]</scope>
    <source>
        <strain evidence="3">JCM 10317</strain>
    </source>
</reference>
<sequence length="421" mass="45760">MVKVYAILVLVLVVGVGAVNSDEAAEMVRTSRSALDRFRRLLEQFHPRPGPAYVRLPRPPPAFDPIIVAAPPNSIPVPIPKVTVPKVNHPNVRNPLRKAGSRSIPPDHGILRSCIASTRTELGFMFMDTLMAGIRKVNCGKAPGALSAYASLSGTSIGRSDPRSSPPKKKCPLDLKTAKATVLPDAEVIWRPGADVGNAIYDLAERLVNRARSHPDVFAAPPRDAVVAFFNSMERQGRTRETWAQGDQLQQQLDAWAQRTARQLGIPRNHINMHFASLAAFSLLSLAAVQAQTWPAGPPTTTGLQESEVLVSSFCSGRPEGKEIAYACFKINGDIRKHMYSPKNVIGYYNKAGDTFVILQQAGEQSFATEVDLVTINAPIKPRCLDVLVEWSTPVGKDIARIDFSNPDACPGSAPIPLRIS</sequence>